<keyword evidence="3" id="KW-1003">Cell membrane</keyword>
<keyword evidence="2" id="KW-0813">Transport</keyword>
<dbReference type="SUPFAM" id="SSF103473">
    <property type="entry name" value="MFS general substrate transporter"/>
    <property type="match status" value="1"/>
</dbReference>
<gene>
    <name evidence="8" type="ORF">ENP47_08505</name>
</gene>
<dbReference type="Pfam" id="PF07690">
    <property type="entry name" value="MFS_1"/>
    <property type="match status" value="1"/>
</dbReference>
<evidence type="ECO:0000313" key="8">
    <source>
        <dbReference type="EMBL" id="HEF65622.1"/>
    </source>
</evidence>
<sequence>MLERELTPLSRWRFYPRGLLALALATFVLFLARGMILPFLVIYFAQVVGLGEALVGAGIALSSAVGVGATLALASTIDRYGARRVLLYALLALAVVHATLWLGQEPLVFLVLMCAFGISVNVYWPASDTLATAFLPPTRAGEVFALQRLANAFGLGIGGLLGGLLVSDGKLTAYRSLFLLSAAGVLLAAVLVTLLVPPAHCGHRTASSRGRTGWARVLGNRRFLASQVVLLLAVAGFTQFQVSVPPFLRSEADFSERAIGLLFALNMLVVGAQVPVARWIGKTPLAYLFAGTGLGWALAYTVIALAPKEPFLAFLGALLYSVAELLFVPAARAVVIALADPEHRARYLAFSSVVWAIGWGGSAWIAGTLLERGTSLTLWGGTIVMMVGMSLLAWGFARWLEPRPLSLSFVDEEVGTDGG</sequence>
<keyword evidence="4" id="KW-0812">Transmembrane</keyword>
<evidence type="ECO:0000259" key="7">
    <source>
        <dbReference type="PROSITE" id="PS50850"/>
    </source>
</evidence>
<evidence type="ECO:0000256" key="2">
    <source>
        <dbReference type="ARBA" id="ARBA00022448"/>
    </source>
</evidence>
<evidence type="ECO:0000256" key="5">
    <source>
        <dbReference type="ARBA" id="ARBA00022989"/>
    </source>
</evidence>
<dbReference type="AlphaFoldDB" id="A0A7C2AT87"/>
<dbReference type="GO" id="GO:0022857">
    <property type="term" value="F:transmembrane transporter activity"/>
    <property type="evidence" value="ECO:0007669"/>
    <property type="project" value="InterPro"/>
</dbReference>
<keyword evidence="6" id="KW-0472">Membrane</keyword>
<organism evidence="8">
    <name type="scientific">Thermomicrobium roseum</name>
    <dbReference type="NCBI Taxonomy" id="500"/>
    <lineage>
        <taxon>Bacteria</taxon>
        <taxon>Pseudomonadati</taxon>
        <taxon>Thermomicrobiota</taxon>
        <taxon>Thermomicrobia</taxon>
        <taxon>Thermomicrobiales</taxon>
        <taxon>Thermomicrobiaceae</taxon>
        <taxon>Thermomicrobium</taxon>
    </lineage>
</organism>
<protein>
    <submittedName>
        <fullName evidence="8">MFS transporter</fullName>
    </submittedName>
</protein>
<comment type="caution">
    <text evidence="8">The sequence shown here is derived from an EMBL/GenBank/DDBJ whole genome shotgun (WGS) entry which is preliminary data.</text>
</comment>
<name>A0A7C2AT87_THERO</name>
<evidence type="ECO:0000256" key="3">
    <source>
        <dbReference type="ARBA" id="ARBA00022475"/>
    </source>
</evidence>
<dbReference type="PANTHER" id="PTHR23517">
    <property type="entry name" value="RESISTANCE PROTEIN MDTM, PUTATIVE-RELATED-RELATED"/>
    <property type="match status" value="1"/>
</dbReference>
<evidence type="ECO:0000256" key="4">
    <source>
        <dbReference type="ARBA" id="ARBA00022692"/>
    </source>
</evidence>
<comment type="subcellular location">
    <subcellularLocation>
        <location evidence="1">Cell membrane</location>
        <topology evidence="1">Multi-pass membrane protein</topology>
    </subcellularLocation>
</comment>
<dbReference type="InterPro" id="IPR050171">
    <property type="entry name" value="MFS_Transporters"/>
</dbReference>
<dbReference type="PROSITE" id="PS50850">
    <property type="entry name" value="MFS"/>
    <property type="match status" value="1"/>
</dbReference>
<dbReference type="InterPro" id="IPR036259">
    <property type="entry name" value="MFS_trans_sf"/>
</dbReference>
<dbReference type="EMBL" id="DSJL01000011">
    <property type="protein sequence ID" value="HEF65622.1"/>
    <property type="molecule type" value="Genomic_DNA"/>
</dbReference>
<dbReference type="InterPro" id="IPR020846">
    <property type="entry name" value="MFS_dom"/>
</dbReference>
<feature type="domain" description="Major facilitator superfamily (MFS) profile" evidence="7">
    <location>
        <begin position="18"/>
        <end position="405"/>
    </location>
</feature>
<dbReference type="InterPro" id="IPR011701">
    <property type="entry name" value="MFS"/>
</dbReference>
<proteinExistence type="predicted"/>
<dbReference type="Gene3D" id="1.20.1250.20">
    <property type="entry name" value="MFS general substrate transporter like domains"/>
    <property type="match status" value="1"/>
</dbReference>
<accession>A0A7C2AT87</accession>
<reference evidence="8" key="1">
    <citation type="journal article" date="2020" name="mSystems">
        <title>Genome- and Community-Level Interaction Insights into Carbon Utilization and Element Cycling Functions of Hydrothermarchaeota in Hydrothermal Sediment.</title>
        <authorList>
            <person name="Zhou Z."/>
            <person name="Liu Y."/>
            <person name="Xu W."/>
            <person name="Pan J."/>
            <person name="Luo Z.H."/>
            <person name="Li M."/>
        </authorList>
    </citation>
    <scope>NUCLEOTIDE SEQUENCE [LARGE SCALE GENOMIC DNA]</scope>
    <source>
        <strain evidence="8">SpSt-222</strain>
    </source>
</reference>
<evidence type="ECO:0000256" key="1">
    <source>
        <dbReference type="ARBA" id="ARBA00004651"/>
    </source>
</evidence>
<keyword evidence="5" id="KW-1133">Transmembrane helix</keyword>
<evidence type="ECO:0000256" key="6">
    <source>
        <dbReference type="ARBA" id="ARBA00023136"/>
    </source>
</evidence>
<dbReference type="GO" id="GO:0005886">
    <property type="term" value="C:plasma membrane"/>
    <property type="evidence" value="ECO:0007669"/>
    <property type="project" value="UniProtKB-SubCell"/>
</dbReference>
<dbReference type="PANTHER" id="PTHR23517:SF2">
    <property type="entry name" value="MULTIDRUG RESISTANCE PROTEIN MDTH"/>
    <property type="match status" value="1"/>
</dbReference>